<reference evidence="1 2" key="1">
    <citation type="submission" date="2017-03" db="EMBL/GenBank/DDBJ databases">
        <title>Genome analysis of Rhizobial strains effectives or ineffectives for nitrogen fixation isolated from bean seeds.</title>
        <authorList>
            <person name="Peralta H."/>
            <person name="Aguilar-Vera A."/>
            <person name="Mora Y."/>
            <person name="Vargas-Lagunas C."/>
            <person name="Girard L."/>
            <person name="Mora J."/>
        </authorList>
    </citation>
    <scope>NUCLEOTIDE SEQUENCE [LARGE SCALE GENOMIC DNA]</scope>
    <source>
        <strain evidence="1 2">CCGM3</strain>
    </source>
</reference>
<dbReference type="RefSeq" id="WP_114712374.1">
    <property type="nucleotide sequence ID" value="NZ_KZ857258.1"/>
</dbReference>
<evidence type="ECO:0000313" key="1">
    <source>
        <dbReference type="EMBL" id="RDJ13916.1"/>
    </source>
</evidence>
<accession>A0A370KTD7</accession>
<name>A0A370KTD7_9HYPH</name>
<protein>
    <submittedName>
        <fullName evidence="1">Uncharacterized protein</fullName>
    </submittedName>
</protein>
<dbReference type="Proteomes" id="UP000254939">
    <property type="component" value="Unassembled WGS sequence"/>
</dbReference>
<dbReference type="OrthoDB" id="8374170at2"/>
<evidence type="ECO:0000313" key="2">
    <source>
        <dbReference type="Proteomes" id="UP000254939"/>
    </source>
</evidence>
<proteinExistence type="predicted"/>
<organism evidence="1 2">
    <name type="scientific">Rhizobium grahamii</name>
    <dbReference type="NCBI Taxonomy" id="1120045"/>
    <lineage>
        <taxon>Bacteria</taxon>
        <taxon>Pseudomonadati</taxon>
        <taxon>Pseudomonadota</taxon>
        <taxon>Alphaproteobacteria</taxon>
        <taxon>Hyphomicrobiales</taxon>
        <taxon>Rhizobiaceae</taxon>
        <taxon>Rhizobium/Agrobacterium group</taxon>
        <taxon>Rhizobium</taxon>
    </lineage>
</organism>
<dbReference type="AlphaFoldDB" id="A0A370KTD7"/>
<gene>
    <name evidence="1" type="ORF">B5K06_08060</name>
</gene>
<dbReference type="EMBL" id="NAAC01000007">
    <property type="protein sequence ID" value="RDJ13916.1"/>
    <property type="molecule type" value="Genomic_DNA"/>
</dbReference>
<comment type="caution">
    <text evidence="1">The sequence shown here is derived from an EMBL/GenBank/DDBJ whole genome shotgun (WGS) entry which is preliminary data.</text>
</comment>
<sequence length="89" mass="9755">MSQDRTRSWYEVGKEQGIRAGRLGGEVQRNARDFADEDDNTAWIDGVLEGVMSEGARIAAITSVQDLMPGSKGGFIQVIVVERRSVARS</sequence>